<accession>A0A087TAI6</accession>
<protein>
    <submittedName>
        <fullName evidence="9">Monocarboxylate transporter 12</fullName>
    </submittedName>
</protein>
<dbReference type="Proteomes" id="UP000054359">
    <property type="component" value="Unassembled WGS sequence"/>
</dbReference>
<feature type="transmembrane region" description="Helical" evidence="7">
    <location>
        <begin position="195"/>
        <end position="217"/>
    </location>
</feature>
<evidence type="ECO:0000256" key="1">
    <source>
        <dbReference type="ARBA" id="ARBA00004141"/>
    </source>
</evidence>
<dbReference type="PANTHER" id="PTHR43385">
    <property type="entry name" value="RIBOFLAVIN TRANSPORTER RIBJ"/>
    <property type="match status" value="1"/>
</dbReference>
<evidence type="ECO:0000256" key="6">
    <source>
        <dbReference type="SAM" id="MobiDB-lite"/>
    </source>
</evidence>
<gene>
    <name evidence="9" type="ORF">X975_08870</name>
</gene>
<proteinExistence type="predicted"/>
<keyword evidence="10" id="KW-1185">Reference proteome</keyword>
<evidence type="ECO:0000259" key="8">
    <source>
        <dbReference type="PROSITE" id="PS50850"/>
    </source>
</evidence>
<evidence type="ECO:0000256" key="7">
    <source>
        <dbReference type="SAM" id="Phobius"/>
    </source>
</evidence>
<dbReference type="EMBL" id="KK114306">
    <property type="protein sequence ID" value="KFM62125.1"/>
    <property type="molecule type" value="Genomic_DNA"/>
</dbReference>
<feature type="region of interest" description="Disordered" evidence="6">
    <location>
        <begin position="31"/>
        <end position="50"/>
    </location>
</feature>
<feature type="non-terminal residue" evidence="9">
    <location>
        <position position="299"/>
    </location>
</feature>
<evidence type="ECO:0000256" key="4">
    <source>
        <dbReference type="ARBA" id="ARBA00022989"/>
    </source>
</evidence>
<comment type="subcellular location">
    <subcellularLocation>
        <location evidence="1">Membrane</location>
        <topology evidence="1">Multi-pass membrane protein</topology>
    </subcellularLocation>
</comment>
<evidence type="ECO:0000256" key="2">
    <source>
        <dbReference type="ARBA" id="ARBA00022448"/>
    </source>
</evidence>
<dbReference type="AlphaFoldDB" id="A0A087TAI6"/>
<keyword evidence="5 7" id="KW-0472">Membrane</keyword>
<feature type="domain" description="Major facilitator superfamily (MFS) profile" evidence="8">
    <location>
        <begin position="96"/>
        <end position="299"/>
    </location>
</feature>
<sequence>MLNSLVGAILYRTPNLAKKLVASEIPLDGKPSTRCEEEEKNNENSKRLPLENDKRSHFRENICEKATECIERDPEKSPRVSNCFECESPPTVINLAIEILANPSFLIISAVYAVYFTLSNTFLMVVIDFAADRGVTIDQSVFFVSAFSIGDLVGRLSFGWIADMQFIRRSNLIRSYLFVMGTLTAVLPFCYYVELLFAASIVLGILSGSVMVNHSVLLSEYLGLRKLPIAMGFSVCLVGLTSFLRPVIIGFFRDERQSYDQLFIFLGLLVISVTLIWSLELLSPFITRYRNTVNKILPQ</sequence>
<feature type="transmembrane region" description="Helical" evidence="7">
    <location>
        <begin position="173"/>
        <end position="189"/>
    </location>
</feature>
<dbReference type="OMA" id="HFRENIC"/>
<feature type="transmembrane region" description="Helical" evidence="7">
    <location>
        <begin position="263"/>
        <end position="282"/>
    </location>
</feature>
<reference evidence="9 10" key="1">
    <citation type="submission" date="2013-11" db="EMBL/GenBank/DDBJ databases">
        <title>Genome sequencing of Stegodyphus mimosarum.</title>
        <authorList>
            <person name="Bechsgaard J."/>
        </authorList>
    </citation>
    <scope>NUCLEOTIDE SEQUENCE [LARGE SCALE GENOMIC DNA]</scope>
</reference>
<dbReference type="InterPro" id="IPR036259">
    <property type="entry name" value="MFS_trans_sf"/>
</dbReference>
<dbReference type="InterPro" id="IPR011701">
    <property type="entry name" value="MFS"/>
</dbReference>
<keyword evidence="2" id="KW-0813">Transport</keyword>
<dbReference type="PROSITE" id="PS50850">
    <property type="entry name" value="MFS"/>
    <property type="match status" value="1"/>
</dbReference>
<dbReference type="Pfam" id="PF07690">
    <property type="entry name" value="MFS_1"/>
    <property type="match status" value="1"/>
</dbReference>
<feature type="transmembrane region" description="Helical" evidence="7">
    <location>
        <begin position="139"/>
        <end position="161"/>
    </location>
</feature>
<evidence type="ECO:0000313" key="10">
    <source>
        <dbReference type="Proteomes" id="UP000054359"/>
    </source>
</evidence>
<dbReference type="OrthoDB" id="6499973at2759"/>
<evidence type="ECO:0000256" key="5">
    <source>
        <dbReference type="ARBA" id="ARBA00023136"/>
    </source>
</evidence>
<feature type="transmembrane region" description="Helical" evidence="7">
    <location>
        <begin position="105"/>
        <end position="127"/>
    </location>
</feature>
<keyword evidence="4 7" id="KW-1133">Transmembrane helix</keyword>
<dbReference type="InterPro" id="IPR052983">
    <property type="entry name" value="MFS_Riboflavin_Transporter"/>
</dbReference>
<dbReference type="Gene3D" id="1.20.1250.20">
    <property type="entry name" value="MFS general substrate transporter like domains"/>
    <property type="match status" value="1"/>
</dbReference>
<evidence type="ECO:0000256" key="3">
    <source>
        <dbReference type="ARBA" id="ARBA00022692"/>
    </source>
</evidence>
<dbReference type="PANTHER" id="PTHR43385:SF1">
    <property type="entry name" value="RIBOFLAVIN TRANSPORTER RIBJ"/>
    <property type="match status" value="1"/>
</dbReference>
<keyword evidence="3 7" id="KW-0812">Transmembrane</keyword>
<evidence type="ECO:0000313" key="9">
    <source>
        <dbReference type="EMBL" id="KFM62125.1"/>
    </source>
</evidence>
<organism evidence="9 10">
    <name type="scientific">Stegodyphus mimosarum</name>
    <name type="common">African social velvet spider</name>
    <dbReference type="NCBI Taxonomy" id="407821"/>
    <lineage>
        <taxon>Eukaryota</taxon>
        <taxon>Metazoa</taxon>
        <taxon>Ecdysozoa</taxon>
        <taxon>Arthropoda</taxon>
        <taxon>Chelicerata</taxon>
        <taxon>Arachnida</taxon>
        <taxon>Araneae</taxon>
        <taxon>Araneomorphae</taxon>
        <taxon>Entelegynae</taxon>
        <taxon>Eresoidea</taxon>
        <taxon>Eresidae</taxon>
        <taxon>Stegodyphus</taxon>
    </lineage>
</organism>
<dbReference type="GO" id="GO:0022857">
    <property type="term" value="F:transmembrane transporter activity"/>
    <property type="evidence" value="ECO:0007669"/>
    <property type="project" value="InterPro"/>
</dbReference>
<dbReference type="InterPro" id="IPR020846">
    <property type="entry name" value="MFS_dom"/>
</dbReference>
<dbReference type="SUPFAM" id="SSF103473">
    <property type="entry name" value="MFS general substrate transporter"/>
    <property type="match status" value="1"/>
</dbReference>
<name>A0A087TAI6_STEMI</name>
<feature type="transmembrane region" description="Helical" evidence="7">
    <location>
        <begin position="229"/>
        <end position="251"/>
    </location>
</feature>
<dbReference type="GO" id="GO:0016020">
    <property type="term" value="C:membrane"/>
    <property type="evidence" value="ECO:0007669"/>
    <property type="project" value="UniProtKB-SubCell"/>
</dbReference>